<dbReference type="NCBIfam" id="TIGR00046">
    <property type="entry name" value="RsmE family RNA methyltransferase"/>
    <property type="match status" value="1"/>
</dbReference>
<dbReference type="GO" id="GO:0070042">
    <property type="term" value="F:rRNA (uridine-N3-)-methyltransferase activity"/>
    <property type="evidence" value="ECO:0007669"/>
    <property type="project" value="TreeGrafter"/>
</dbReference>
<accession>A0A6J6CGB8</accession>
<dbReference type="Gene3D" id="2.40.240.20">
    <property type="entry name" value="Hypothetical PUA domain-like, domain 1"/>
    <property type="match status" value="1"/>
</dbReference>
<dbReference type="CDD" id="cd18084">
    <property type="entry name" value="RsmE-like"/>
    <property type="match status" value="1"/>
</dbReference>
<evidence type="ECO:0000256" key="6">
    <source>
        <dbReference type="ARBA" id="ARBA00022603"/>
    </source>
</evidence>
<evidence type="ECO:0000256" key="5">
    <source>
        <dbReference type="ARBA" id="ARBA00022552"/>
    </source>
</evidence>
<dbReference type="Gene3D" id="3.40.1280.10">
    <property type="match status" value="1"/>
</dbReference>
<gene>
    <name evidence="12" type="ORF">UFOPK1503_01017</name>
    <name evidence="13" type="ORF">UFOPK1693_00813</name>
</gene>
<dbReference type="Pfam" id="PF04452">
    <property type="entry name" value="Methyltrans_RNA"/>
    <property type="match status" value="1"/>
</dbReference>
<evidence type="ECO:0000256" key="9">
    <source>
        <dbReference type="ARBA" id="ARBA00025699"/>
    </source>
</evidence>
<evidence type="ECO:0000259" key="11">
    <source>
        <dbReference type="Pfam" id="PF04452"/>
    </source>
</evidence>
<dbReference type="EMBL" id="CAEZST010000021">
    <property type="protein sequence ID" value="CAB4550542.1"/>
    <property type="molecule type" value="Genomic_DNA"/>
</dbReference>
<reference evidence="12" key="1">
    <citation type="submission" date="2020-05" db="EMBL/GenBank/DDBJ databases">
        <authorList>
            <person name="Chiriac C."/>
            <person name="Salcher M."/>
            <person name="Ghai R."/>
            <person name="Kavagutti S V."/>
        </authorList>
    </citation>
    <scope>NUCLEOTIDE SEQUENCE</scope>
</reference>
<evidence type="ECO:0000256" key="1">
    <source>
        <dbReference type="ARBA" id="ARBA00004496"/>
    </source>
</evidence>
<dbReference type="EC" id="2.1.1.193" evidence="3"/>
<dbReference type="PANTHER" id="PTHR30027:SF3">
    <property type="entry name" value="16S RRNA (URACIL(1498)-N(3))-METHYLTRANSFERASE"/>
    <property type="match status" value="1"/>
</dbReference>
<keyword evidence="7" id="KW-0808">Transferase</keyword>
<keyword evidence="6" id="KW-0489">Methyltransferase</keyword>
<dbReference type="PANTHER" id="PTHR30027">
    <property type="entry name" value="RIBOSOMAL RNA SMALL SUBUNIT METHYLTRANSFERASE E"/>
    <property type="match status" value="1"/>
</dbReference>
<comment type="similarity">
    <text evidence="2">Belongs to the RNA methyltransferase RsmE family.</text>
</comment>
<comment type="catalytic activity">
    <reaction evidence="10">
        <text>uridine(1498) in 16S rRNA + S-adenosyl-L-methionine = N(3)-methyluridine(1498) in 16S rRNA + S-adenosyl-L-homocysteine + H(+)</text>
        <dbReference type="Rhea" id="RHEA:42920"/>
        <dbReference type="Rhea" id="RHEA-COMP:10283"/>
        <dbReference type="Rhea" id="RHEA-COMP:10284"/>
        <dbReference type="ChEBI" id="CHEBI:15378"/>
        <dbReference type="ChEBI" id="CHEBI:57856"/>
        <dbReference type="ChEBI" id="CHEBI:59789"/>
        <dbReference type="ChEBI" id="CHEBI:65315"/>
        <dbReference type="ChEBI" id="CHEBI:74502"/>
        <dbReference type="EC" id="2.1.1.193"/>
    </reaction>
</comment>
<name>A0A6J6CGB8_9ZZZZ</name>
<dbReference type="InterPro" id="IPR029028">
    <property type="entry name" value="Alpha/beta_knot_MTases"/>
</dbReference>
<evidence type="ECO:0000313" key="13">
    <source>
        <dbReference type="EMBL" id="CAB4572461.1"/>
    </source>
</evidence>
<dbReference type="InterPro" id="IPR029026">
    <property type="entry name" value="tRNA_m1G_MTases_N"/>
</dbReference>
<evidence type="ECO:0000313" key="12">
    <source>
        <dbReference type="EMBL" id="CAB4550542.1"/>
    </source>
</evidence>
<dbReference type="InterPro" id="IPR046886">
    <property type="entry name" value="RsmE_MTase_dom"/>
</dbReference>
<dbReference type="InterPro" id="IPR006700">
    <property type="entry name" value="RsmE"/>
</dbReference>
<comment type="subcellular location">
    <subcellularLocation>
        <location evidence="1">Cytoplasm</location>
    </subcellularLocation>
</comment>
<dbReference type="EMBL" id="CAEZTO010000010">
    <property type="protein sequence ID" value="CAB4572461.1"/>
    <property type="molecule type" value="Genomic_DNA"/>
</dbReference>
<keyword evidence="8" id="KW-0949">S-adenosyl-L-methionine</keyword>
<protein>
    <recommendedName>
        <fullName evidence="3">16S rRNA (uracil(1498)-N(3))-methyltransferase</fullName>
        <ecNumber evidence="3">2.1.1.193</ecNumber>
    </recommendedName>
</protein>
<evidence type="ECO:0000256" key="2">
    <source>
        <dbReference type="ARBA" id="ARBA00005528"/>
    </source>
</evidence>
<keyword evidence="5" id="KW-0698">rRNA processing</keyword>
<feature type="domain" description="Ribosomal RNA small subunit methyltransferase E methyltransferase" evidence="11">
    <location>
        <begin position="69"/>
        <end position="223"/>
    </location>
</feature>
<evidence type="ECO:0000256" key="10">
    <source>
        <dbReference type="ARBA" id="ARBA00047944"/>
    </source>
</evidence>
<sequence>MHWFYDPSFDEASKAITKSETDHFKSLRIRTDEQITVTNGLGRYFVCNVLDAKTGAIEVLSKGHQEPGKVSIHLVQALAKGDRDEQAVQACVELGVKTITPWQSELSVSNWTGKESKSRQRWQEIAVSAMKQSQQAFLPEVRDVRSSRELESIGLGIVLDPRASKAISQLPKDSKEVTIVVGPEGGITSDEMDLLHSRGFTSYRLGSSVLRTSTAGPAAVASIFASLSSW</sequence>
<evidence type="ECO:0000256" key="8">
    <source>
        <dbReference type="ARBA" id="ARBA00022691"/>
    </source>
</evidence>
<dbReference type="PIRSF" id="PIRSF015601">
    <property type="entry name" value="MTase_slr0722"/>
    <property type="match status" value="1"/>
</dbReference>
<dbReference type="GO" id="GO:0005737">
    <property type="term" value="C:cytoplasm"/>
    <property type="evidence" value="ECO:0007669"/>
    <property type="project" value="UniProtKB-SubCell"/>
</dbReference>
<dbReference type="AlphaFoldDB" id="A0A6J6CGB8"/>
<dbReference type="SUPFAM" id="SSF75217">
    <property type="entry name" value="alpha/beta knot"/>
    <property type="match status" value="1"/>
</dbReference>
<dbReference type="GO" id="GO:0070475">
    <property type="term" value="P:rRNA base methylation"/>
    <property type="evidence" value="ECO:0007669"/>
    <property type="project" value="TreeGrafter"/>
</dbReference>
<comment type="function">
    <text evidence="9">Specifically methylates the N3 position of the uracil ring of uridine 1498 (m3U1498) in 16S rRNA. Acts on the fully assembled 30S ribosomal subunit.</text>
</comment>
<proteinExistence type="inferred from homology"/>
<evidence type="ECO:0000256" key="7">
    <source>
        <dbReference type="ARBA" id="ARBA00022679"/>
    </source>
</evidence>
<evidence type="ECO:0000256" key="4">
    <source>
        <dbReference type="ARBA" id="ARBA00022490"/>
    </source>
</evidence>
<keyword evidence="4" id="KW-0963">Cytoplasm</keyword>
<evidence type="ECO:0000256" key="3">
    <source>
        <dbReference type="ARBA" id="ARBA00012328"/>
    </source>
</evidence>
<organism evidence="12">
    <name type="scientific">freshwater metagenome</name>
    <dbReference type="NCBI Taxonomy" id="449393"/>
    <lineage>
        <taxon>unclassified sequences</taxon>
        <taxon>metagenomes</taxon>
        <taxon>ecological metagenomes</taxon>
    </lineage>
</organism>